<evidence type="ECO:0000256" key="1">
    <source>
        <dbReference type="SAM" id="Phobius"/>
    </source>
</evidence>
<keyword evidence="1" id="KW-0812">Transmembrane</keyword>
<dbReference type="InterPro" id="IPR025205">
    <property type="entry name" value="PilX/PilW_C"/>
</dbReference>
<dbReference type="EMBL" id="JAKOOW010000001">
    <property type="protein sequence ID" value="MCG6502922.1"/>
    <property type="molecule type" value="Genomic_DNA"/>
</dbReference>
<dbReference type="InterPro" id="IPR025746">
    <property type="entry name" value="PilX_N_dom"/>
</dbReference>
<dbReference type="Pfam" id="PF14341">
    <property type="entry name" value="PilX_N"/>
    <property type="match status" value="1"/>
</dbReference>
<keyword evidence="5" id="KW-1185">Reference proteome</keyword>
<dbReference type="Pfam" id="PF13681">
    <property type="entry name" value="PilX"/>
    <property type="match status" value="1"/>
</dbReference>
<protein>
    <submittedName>
        <fullName evidence="4">PilX N-terminal domain-containing pilus assembly protein</fullName>
    </submittedName>
</protein>
<feature type="transmembrane region" description="Helical" evidence="1">
    <location>
        <begin position="12"/>
        <end position="31"/>
    </location>
</feature>
<feature type="domain" description="PilX/PilW C-terminal" evidence="2">
    <location>
        <begin position="143"/>
        <end position="195"/>
    </location>
</feature>
<evidence type="ECO:0000313" key="4">
    <source>
        <dbReference type="EMBL" id="MCG6502922.1"/>
    </source>
</evidence>
<evidence type="ECO:0000259" key="2">
    <source>
        <dbReference type="Pfam" id="PF13681"/>
    </source>
</evidence>
<feature type="domain" description="Type 4 fimbrial biogenesis protein PilX N-terminal" evidence="3">
    <location>
        <begin position="9"/>
        <end position="58"/>
    </location>
</feature>
<evidence type="ECO:0000259" key="3">
    <source>
        <dbReference type="Pfam" id="PF14341"/>
    </source>
</evidence>
<evidence type="ECO:0000313" key="5">
    <source>
        <dbReference type="Proteomes" id="UP001298424"/>
    </source>
</evidence>
<reference evidence="4 5" key="1">
    <citation type="submission" date="2022-02" db="EMBL/GenBank/DDBJ databases">
        <title>Genome sequence data of Kingella unionensis sp. nov. strain CICC 24913 (CCUG 75125).</title>
        <authorList>
            <person name="Xiao M."/>
        </authorList>
    </citation>
    <scope>NUCLEOTIDE SEQUENCE [LARGE SCALE GENOMIC DNA]</scope>
    <source>
        <strain evidence="4 5">CICC 24913</strain>
    </source>
</reference>
<dbReference type="Proteomes" id="UP001298424">
    <property type="component" value="Unassembled WGS sequence"/>
</dbReference>
<keyword evidence="1" id="KW-0472">Membrane</keyword>
<name>A0ABS9NJG3_9NEIS</name>
<dbReference type="RefSeq" id="WP_238744787.1">
    <property type="nucleotide sequence ID" value="NZ_JAKOOW010000001.1"/>
</dbReference>
<gene>
    <name evidence="4" type="ORF">MB824_00175</name>
</gene>
<sequence length="200" mass="22033">MMPNRKKQQGFSLFIVVVVLIVIALLVMVTVQSSSSESRSSSNDADRKFALSSAEDGLRNAESMIKANAEAKKVMTFYANCTDGLCRPVTNTHYPESTESDRLFRYDGNGRVTVEAIQRCGTGSMSKPCTTPNTVLDKGDKGNRSITAKGSNTQTIIEYMGQKKAEDGSLHDYFRITSRAKGENSDTIVTLQSYVELYNE</sequence>
<organism evidence="4 5">
    <name type="scientific">Kingella pumchi</name>
    <dbReference type="NCBI Taxonomy" id="2779506"/>
    <lineage>
        <taxon>Bacteria</taxon>
        <taxon>Pseudomonadati</taxon>
        <taxon>Pseudomonadota</taxon>
        <taxon>Betaproteobacteria</taxon>
        <taxon>Neisseriales</taxon>
        <taxon>Neisseriaceae</taxon>
        <taxon>Kingella</taxon>
    </lineage>
</organism>
<keyword evidence="1" id="KW-1133">Transmembrane helix</keyword>
<proteinExistence type="predicted"/>
<comment type="caution">
    <text evidence="4">The sequence shown here is derived from an EMBL/GenBank/DDBJ whole genome shotgun (WGS) entry which is preliminary data.</text>
</comment>
<accession>A0ABS9NJG3</accession>